<name>A0A451A0N2_9GAMM</name>
<dbReference type="EMBL" id="CAADFW010000035">
    <property type="protein sequence ID" value="VFK59603.1"/>
    <property type="molecule type" value="Genomic_DNA"/>
</dbReference>
<reference evidence="1" key="1">
    <citation type="submission" date="2019-02" db="EMBL/GenBank/DDBJ databases">
        <authorList>
            <person name="Gruber-Vodicka R. H."/>
            <person name="Seah K. B. B."/>
        </authorList>
    </citation>
    <scope>NUCLEOTIDE SEQUENCE</scope>
    <source>
        <strain evidence="1">BECK_BZ126</strain>
    </source>
</reference>
<organism evidence="1">
    <name type="scientific">Candidatus Kentrum sp. TC</name>
    <dbReference type="NCBI Taxonomy" id="2126339"/>
    <lineage>
        <taxon>Bacteria</taxon>
        <taxon>Pseudomonadati</taxon>
        <taxon>Pseudomonadota</taxon>
        <taxon>Gammaproteobacteria</taxon>
        <taxon>Candidatus Kentrum</taxon>
    </lineage>
</organism>
<dbReference type="InterPro" id="IPR043502">
    <property type="entry name" value="DNA/RNA_pol_sf"/>
</dbReference>
<sequence length="62" mass="7011">MILDVDIKDFFDNIPHPLIMGSVTAEISDGNILLRLISKFLQAGIMENGQFLPRRKGARRVE</sequence>
<accession>A0A451A0N2</accession>
<gene>
    <name evidence="1" type="ORF">BECKTC1821F_GA0114240_10358</name>
</gene>
<evidence type="ECO:0008006" key="2">
    <source>
        <dbReference type="Google" id="ProtNLM"/>
    </source>
</evidence>
<dbReference type="AlphaFoldDB" id="A0A451A0N2"/>
<protein>
    <recommendedName>
        <fullName evidence="2">Reverse transcriptase (RNA-dependent DNA polymerase)</fullName>
    </recommendedName>
</protein>
<dbReference type="SUPFAM" id="SSF56672">
    <property type="entry name" value="DNA/RNA polymerases"/>
    <property type="match status" value="1"/>
</dbReference>
<proteinExistence type="predicted"/>
<evidence type="ECO:0000313" key="1">
    <source>
        <dbReference type="EMBL" id="VFK59603.1"/>
    </source>
</evidence>